<dbReference type="InterPro" id="IPR052929">
    <property type="entry name" value="RNase_H-like_EbsB-rel"/>
</dbReference>
<dbReference type="Pfam" id="PF13456">
    <property type="entry name" value="RVT_3"/>
    <property type="match status" value="1"/>
</dbReference>
<evidence type="ECO:0000313" key="2">
    <source>
        <dbReference type="EMBL" id="KAF7814420.1"/>
    </source>
</evidence>
<dbReference type="AlphaFoldDB" id="A0A834T2L9"/>
<dbReference type="PANTHER" id="PTHR47074">
    <property type="entry name" value="BNAC02G40300D PROTEIN"/>
    <property type="match status" value="1"/>
</dbReference>
<dbReference type="OrthoDB" id="1906820at2759"/>
<dbReference type="InterPro" id="IPR044730">
    <property type="entry name" value="RNase_H-like_dom_plant"/>
</dbReference>
<reference evidence="2" key="1">
    <citation type="submission" date="2020-09" db="EMBL/GenBank/DDBJ databases">
        <title>Genome-Enabled Discovery of Anthraquinone Biosynthesis in Senna tora.</title>
        <authorList>
            <person name="Kang S.-H."/>
            <person name="Pandey R.P."/>
            <person name="Lee C.-M."/>
            <person name="Sim J.-S."/>
            <person name="Jeong J.-T."/>
            <person name="Choi B.-S."/>
            <person name="Jung M."/>
            <person name="Ginzburg D."/>
            <person name="Zhao K."/>
            <person name="Won S.Y."/>
            <person name="Oh T.-J."/>
            <person name="Yu Y."/>
            <person name="Kim N.-H."/>
            <person name="Lee O.R."/>
            <person name="Lee T.-H."/>
            <person name="Bashyal P."/>
            <person name="Kim T.-S."/>
            <person name="Lee W.-H."/>
            <person name="Kawkins C."/>
            <person name="Kim C.-K."/>
            <person name="Kim J.S."/>
            <person name="Ahn B.O."/>
            <person name="Rhee S.Y."/>
            <person name="Sohng J.K."/>
        </authorList>
    </citation>
    <scope>NUCLEOTIDE SEQUENCE</scope>
    <source>
        <tissue evidence="2">Leaf</tissue>
    </source>
</reference>
<protein>
    <submittedName>
        <fullName evidence="2">Putative ribonuclease H-like domain-containing protein</fullName>
    </submittedName>
</protein>
<comment type="caution">
    <text evidence="2">The sequence shown here is derived from an EMBL/GenBank/DDBJ whole genome shotgun (WGS) entry which is preliminary data.</text>
</comment>
<proteinExistence type="predicted"/>
<evidence type="ECO:0000259" key="1">
    <source>
        <dbReference type="Pfam" id="PF13456"/>
    </source>
</evidence>
<dbReference type="Gene3D" id="3.30.420.10">
    <property type="entry name" value="Ribonuclease H-like superfamily/Ribonuclease H"/>
    <property type="match status" value="1"/>
</dbReference>
<gene>
    <name evidence="2" type="ORF">G2W53_028389</name>
</gene>
<dbReference type="CDD" id="cd06222">
    <property type="entry name" value="RNase_H_like"/>
    <property type="match status" value="1"/>
</dbReference>
<dbReference type="SUPFAM" id="SSF53098">
    <property type="entry name" value="Ribonuclease H-like"/>
    <property type="match status" value="1"/>
</dbReference>
<name>A0A834T2L9_9FABA</name>
<dbReference type="PANTHER" id="PTHR47074:SF11">
    <property type="entry name" value="REVERSE TRANSCRIPTASE-LIKE PROTEIN"/>
    <property type="match status" value="1"/>
</dbReference>
<dbReference type="GO" id="GO:0004523">
    <property type="term" value="F:RNA-DNA hybrid ribonuclease activity"/>
    <property type="evidence" value="ECO:0007669"/>
    <property type="project" value="InterPro"/>
</dbReference>
<dbReference type="EMBL" id="JAAIUW010000009">
    <property type="protein sequence ID" value="KAF7814420.1"/>
    <property type="molecule type" value="Genomic_DNA"/>
</dbReference>
<feature type="domain" description="RNase H type-1" evidence="1">
    <location>
        <begin position="184"/>
        <end position="298"/>
    </location>
</feature>
<organism evidence="2 3">
    <name type="scientific">Senna tora</name>
    <dbReference type="NCBI Taxonomy" id="362788"/>
    <lineage>
        <taxon>Eukaryota</taxon>
        <taxon>Viridiplantae</taxon>
        <taxon>Streptophyta</taxon>
        <taxon>Embryophyta</taxon>
        <taxon>Tracheophyta</taxon>
        <taxon>Spermatophyta</taxon>
        <taxon>Magnoliopsida</taxon>
        <taxon>eudicotyledons</taxon>
        <taxon>Gunneridae</taxon>
        <taxon>Pentapetalae</taxon>
        <taxon>rosids</taxon>
        <taxon>fabids</taxon>
        <taxon>Fabales</taxon>
        <taxon>Fabaceae</taxon>
        <taxon>Caesalpinioideae</taxon>
        <taxon>Cassia clade</taxon>
        <taxon>Senna</taxon>
    </lineage>
</organism>
<keyword evidence="3" id="KW-1185">Reference proteome</keyword>
<sequence>MVWGEAWIPGVFPYSIEKPDNVIAGELRVCDLLDDMGSWREDVLEFLFPIDICHRIKCIRTPEAGKEDRWNWLGDAKGGFTVWSGSRHDYGSRIWLAVEGNTWSLDQMGMCVIALYLVWEARNAVRFADANLRIDQFWCKVTAVWEEVQDSKSWKEWNDVFGRHLRWEKPNEGMVKLNTDAGTLSDGGGVIGGIMRDSDGICVAAFTERMDMVSNPTVLEAEAIRRGMEVALGLGYERVMLETDAKTVLDQLASMDACLSPLRASCQLISSLRSSFTSIEFRWVPRCCNKVAHFLVSFAKDYVQDNSWTDQLPSFLSDVLRFDF</sequence>
<dbReference type="GO" id="GO:0003676">
    <property type="term" value="F:nucleic acid binding"/>
    <property type="evidence" value="ECO:0007669"/>
    <property type="project" value="InterPro"/>
</dbReference>
<dbReference type="Proteomes" id="UP000634136">
    <property type="component" value="Unassembled WGS sequence"/>
</dbReference>
<dbReference type="InterPro" id="IPR012337">
    <property type="entry name" value="RNaseH-like_sf"/>
</dbReference>
<evidence type="ECO:0000313" key="3">
    <source>
        <dbReference type="Proteomes" id="UP000634136"/>
    </source>
</evidence>
<dbReference type="InterPro" id="IPR036397">
    <property type="entry name" value="RNaseH_sf"/>
</dbReference>
<accession>A0A834T2L9</accession>
<dbReference type="InterPro" id="IPR002156">
    <property type="entry name" value="RNaseH_domain"/>
</dbReference>